<evidence type="ECO:0000313" key="2">
    <source>
        <dbReference type="EMBL" id="MFD2792539.1"/>
    </source>
</evidence>
<reference evidence="3" key="1">
    <citation type="journal article" date="2019" name="Int. J. Syst. Evol. Microbiol.">
        <title>The Global Catalogue of Microorganisms (GCM) 10K type strain sequencing project: providing services to taxonomists for standard genome sequencing and annotation.</title>
        <authorList>
            <consortium name="The Broad Institute Genomics Platform"/>
            <consortium name="The Broad Institute Genome Sequencing Center for Infectious Disease"/>
            <person name="Wu L."/>
            <person name="Ma J."/>
        </authorList>
    </citation>
    <scope>NUCLEOTIDE SEQUENCE [LARGE SCALE GENOMIC DNA]</scope>
    <source>
        <strain evidence="3">CCM 7044</strain>
    </source>
</reference>
<proteinExistence type="predicted"/>
<dbReference type="RefSeq" id="WP_377180256.1">
    <property type="nucleotide sequence ID" value="NZ_JBHUOG010000001.1"/>
</dbReference>
<dbReference type="Proteomes" id="UP001597479">
    <property type="component" value="Unassembled WGS sequence"/>
</dbReference>
<evidence type="ECO:0000313" key="3">
    <source>
        <dbReference type="Proteomes" id="UP001597479"/>
    </source>
</evidence>
<accession>A0ABW5VNM0</accession>
<organism evidence="2 3">
    <name type="scientific">Promicromonospora vindobonensis</name>
    <dbReference type="NCBI Taxonomy" id="195748"/>
    <lineage>
        <taxon>Bacteria</taxon>
        <taxon>Bacillati</taxon>
        <taxon>Actinomycetota</taxon>
        <taxon>Actinomycetes</taxon>
        <taxon>Micrococcales</taxon>
        <taxon>Promicromonosporaceae</taxon>
        <taxon>Promicromonospora</taxon>
    </lineage>
</organism>
<sequence>MTDMHGGDAEPPAQVLTLPNRNTGTTPPTGALADMSPFDLWHRLRDAIGSAAAAELLDAGAVHLVKANRSTALN</sequence>
<dbReference type="EMBL" id="JBHUOG010000001">
    <property type="protein sequence ID" value="MFD2792539.1"/>
    <property type="molecule type" value="Genomic_DNA"/>
</dbReference>
<keyword evidence="3" id="KW-1185">Reference proteome</keyword>
<feature type="region of interest" description="Disordered" evidence="1">
    <location>
        <begin position="1"/>
        <end position="32"/>
    </location>
</feature>
<protein>
    <submittedName>
        <fullName evidence="2">Uncharacterized protein</fullName>
    </submittedName>
</protein>
<feature type="compositionally biased region" description="Low complexity" evidence="1">
    <location>
        <begin position="16"/>
        <end position="30"/>
    </location>
</feature>
<comment type="caution">
    <text evidence="2">The sequence shown here is derived from an EMBL/GenBank/DDBJ whole genome shotgun (WGS) entry which is preliminary data.</text>
</comment>
<evidence type="ECO:0000256" key="1">
    <source>
        <dbReference type="SAM" id="MobiDB-lite"/>
    </source>
</evidence>
<gene>
    <name evidence="2" type="ORF">ACFS27_03160</name>
</gene>
<name>A0ABW5VNM0_9MICO</name>